<dbReference type="PRINTS" id="PR00455">
    <property type="entry name" value="HTHTETR"/>
</dbReference>
<evidence type="ECO:0000256" key="1">
    <source>
        <dbReference type="ARBA" id="ARBA00023125"/>
    </source>
</evidence>
<accession>A0A5C2H469</accession>
<dbReference type="RefSeq" id="WP_130232744.1">
    <property type="nucleotide sequence ID" value="NZ_BMEF01000002.1"/>
</dbReference>
<dbReference type="InterPro" id="IPR001647">
    <property type="entry name" value="HTH_TetR"/>
</dbReference>
<dbReference type="PANTHER" id="PTHR43479:SF12">
    <property type="entry name" value="TRANSCRIPTIONAL REGULATORY PROTEIN"/>
    <property type="match status" value="1"/>
</dbReference>
<dbReference type="OrthoDB" id="3249at2"/>
<keyword evidence="1" id="KW-0238">DNA-binding</keyword>
<protein>
    <submittedName>
        <fullName evidence="2">Transcriptional regulator, TetR/AcrR family</fullName>
    </submittedName>
</protein>
<name>A0A5C2H469_9BACT</name>
<gene>
    <name evidence="2" type="ORF">APAC_0640</name>
</gene>
<dbReference type="Proteomes" id="UP000322726">
    <property type="component" value="Chromosome"/>
</dbReference>
<dbReference type="PANTHER" id="PTHR43479">
    <property type="entry name" value="ACREF/ENVCD OPERON REPRESSOR-RELATED"/>
    <property type="match status" value="1"/>
</dbReference>
<dbReference type="Gene3D" id="1.10.357.10">
    <property type="entry name" value="Tetracycline Repressor, domain 2"/>
    <property type="match status" value="1"/>
</dbReference>
<dbReference type="InterPro" id="IPR050624">
    <property type="entry name" value="HTH-type_Tx_Regulator"/>
</dbReference>
<dbReference type="KEGG" id="apai:APAC_0640"/>
<proteinExistence type="predicted"/>
<keyword evidence="3" id="KW-1185">Reference proteome</keyword>
<evidence type="ECO:0000313" key="2">
    <source>
        <dbReference type="EMBL" id="QEP33787.1"/>
    </source>
</evidence>
<dbReference type="Pfam" id="PF00440">
    <property type="entry name" value="TetR_N"/>
    <property type="match status" value="1"/>
</dbReference>
<dbReference type="AlphaFoldDB" id="A0A5C2H469"/>
<sequence length="211" mass="25494">MLIRKEQILQTSLKLFNEKGCLNTSTRHIADELNISVGNLYYYFKNKEEIVIELFLRYLEKVFKNVTNLNYEKDEIFLLKEFLLDNLEIEIEYRFFHLELNLLVISFSKFKQIMQTQLKSEIELITQLIKHQIKYGYIKELDENEIEFFVSNIWIVVTNNVLYWSLQEHDIFSLTKKAALNKYYLIKPYLTKKSLDNENIKDIEKVLKDKR</sequence>
<dbReference type="GO" id="GO:0003677">
    <property type="term" value="F:DNA binding"/>
    <property type="evidence" value="ECO:0007669"/>
    <property type="project" value="UniProtKB-UniRule"/>
</dbReference>
<dbReference type="InterPro" id="IPR025722">
    <property type="entry name" value="TetR"/>
</dbReference>
<evidence type="ECO:0000313" key="3">
    <source>
        <dbReference type="Proteomes" id="UP000322726"/>
    </source>
</evidence>
<dbReference type="PROSITE" id="PS50977">
    <property type="entry name" value="HTH_TETR_2"/>
    <property type="match status" value="1"/>
</dbReference>
<reference evidence="2" key="1">
    <citation type="submission" date="2019-09" db="EMBL/GenBank/DDBJ databases">
        <title>Complete genome sequencing of four Arcobacter species reveals a diverse suite of mobile elements.</title>
        <authorList>
            <person name="Miller W.G."/>
            <person name="Yee E."/>
            <person name="Bono J.L."/>
        </authorList>
    </citation>
    <scope>NUCLEOTIDE SEQUENCE [LARGE SCALE GENOMIC DNA]</scope>
    <source>
        <strain evidence="2">LMG 26638</strain>
    </source>
</reference>
<dbReference type="EMBL" id="CP035928">
    <property type="protein sequence ID" value="QEP33787.1"/>
    <property type="molecule type" value="Genomic_DNA"/>
</dbReference>
<reference evidence="2" key="2">
    <citation type="submission" date="2019-09" db="EMBL/GenBank/DDBJ databases">
        <title>Taxonomic note: a critical rebuttal of the proposed division of the genus Arcobacter into six genera, emended descriptions of Arcobacter anaerophilus and the genus Arcobacter, and an assessment of genus-level boundaries for Epsilonproteobacteria using in silico genomic comparator tools.</title>
        <authorList>
            <person name="On S.L.W."/>
            <person name="Miller W.G."/>
            <person name="Biggs P."/>
            <person name="Cornelius A."/>
            <person name="Vandamme P."/>
        </authorList>
    </citation>
    <scope>NUCLEOTIDE SEQUENCE [LARGE SCALE GENOMIC DNA]</scope>
    <source>
        <strain evidence="2">LMG 26638</strain>
    </source>
</reference>
<dbReference type="SUPFAM" id="SSF46689">
    <property type="entry name" value="Homeodomain-like"/>
    <property type="match status" value="1"/>
</dbReference>
<dbReference type="InterPro" id="IPR009057">
    <property type="entry name" value="Homeodomain-like_sf"/>
</dbReference>
<dbReference type="Pfam" id="PF13972">
    <property type="entry name" value="TetR"/>
    <property type="match status" value="1"/>
</dbReference>
<organism evidence="2 3">
    <name type="scientific">Malaciobacter pacificus</name>
    <dbReference type="NCBI Taxonomy" id="1080223"/>
    <lineage>
        <taxon>Bacteria</taxon>
        <taxon>Pseudomonadati</taxon>
        <taxon>Campylobacterota</taxon>
        <taxon>Epsilonproteobacteria</taxon>
        <taxon>Campylobacterales</taxon>
        <taxon>Arcobacteraceae</taxon>
        <taxon>Malaciobacter</taxon>
    </lineage>
</organism>